<accession>A0A167G8E5</accession>
<feature type="transmembrane region" description="Helical" evidence="1">
    <location>
        <begin position="21"/>
        <end position="44"/>
    </location>
</feature>
<keyword evidence="3" id="KW-1185">Reference proteome</keyword>
<keyword evidence="1" id="KW-1133">Transmembrane helix</keyword>
<evidence type="ECO:0000313" key="3">
    <source>
        <dbReference type="Proteomes" id="UP000076830"/>
    </source>
</evidence>
<feature type="transmembrane region" description="Helical" evidence="1">
    <location>
        <begin position="50"/>
        <end position="77"/>
    </location>
</feature>
<evidence type="ECO:0008006" key="4">
    <source>
        <dbReference type="Google" id="ProtNLM"/>
    </source>
</evidence>
<dbReference type="EMBL" id="CP015249">
    <property type="protein sequence ID" value="ANB16257.1"/>
    <property type="molecule type" value="Genomic_DNA"/>
</dbReference>
<evidence type="ECO:0000256" key="1">
    <source>
        <dbReference type="SAM" id="Phobius"/>
    </source>
</evidence>
<organism evidence="2 3">
    <name type="scientific">Dokdonella koreensis DS-123</name>
    <dbReference type="NCBI Taxonomy" id="1300342"/>
    <lineage>
        <taxon>Bacteria</taxon>
        <taxon>Pseudomonadati</taxon>
        <taxon>Pseudomonadota</taxon>
        <taxon>Gammaproteobacteria</taxon>
        <taxon>Lysobacterales</taxon>
        <taxon>Rhodanobacteraceae</taxon>
        <taxon>Dokdonella</taxon>
    </lineage>
</organism>
<dbReference type="KEGG" id="dko:I596_218"/>
<dbReference type="RefSeq" id="WP_067642926.1">
    <property type="nucleotide sequence ID" value="NZ_CP015249.1"/>
</dbReference>
<dbReference type="Proteomes" id="UP000076830">
    <property type="component" value="Chromosome"/>
</dbReference>
<protein>
    <recommendedName>
        <fullName evidence="4">Transmembrane protein</fullName>
    </recommendedName>
</protein>
<dbReference type="AlphaFoldDB" id="A0A167G8E5"/>
<evidence type="ECO:0000313" key="2">
    <source>
        <dbReference type="EMBL" id="ANB16257.1"/>
    </source>
</evidence>
<reference evidence="2 3" key="1">
    <citation type="submission" date="2016-04" db="EMBL/GenBank/DDBJ databases">
        <title>Complete genome sequence of Dokdonella koreensis DS-123T.</title>
        <authorList>
            <person name="Kim J.F."/>
            <person name="Lee H."/>
            <person name="Kwak M.-J."/>
        </authorList>
    </citation>
    <scope>NUCLEOTIDE SEQUENCE [LARGE SCALE GENOMIC DNA]</scope>
    <source>
        <strain evidence="2 3">DS-123</strain>
    </source>
</reference>
<name>A0A167G8E5_9GAMM</name>
<gene>
    <name evidence="2" type="ORF">I596_218</name>
</gene>
<proteinExistence type="predicted"/>
<keyword evidence="1" id="KW-0812">Transmembrane</keyword>
<feature type="transmembrane region" description="Helical" evidence="1">
    <location>
        <begin position="89"/>
        <end position="109"/>
    </location>
</feature>
<sequence>MNADDGQLQAGERRGGSMARAIVYAMLVPPLCAVALMLVGASEWPPAELIATLCLMVGLMAVVSAIVLAVAGVPYVLWLQSRGRLNPLWICLGAALIGALAFFVVTYPFSRVRDVETAWRALLQGGGFGLLSGIAFCAGLRLRWFARRDRTASSSPGSD</sequence>
<keyword evidence="1" id="KW-0472">Membrane</keyword>
<feature type="transmembrane region" description="Helical" evidence="1">
    <location>
        <begin position="121"/>
        <end position="140"/>
    </location>
</feature>
<dbReference type="STRING" id="1300342.I596_218"/>